<accession>M5WB48</accession>
<name>M5WB48_PRUPE</name>
<dbReference type="HOGENOM" id="CLU_2053716_0_0_1"/>
<keyword evidence="2" id="KW-1185">Reference proteome</keyword>
<gene>
    <name evidence="1" type="ORF">PRUPE_5G004700</name>
</gene>
<evidence type="ECO:0000313" key="2">
    <source>
        <dbReference type="Proteomes" id="UP000006882"/>
    </source>
</evidence>
<protein>
    <submittedName>
        <fullName evidence="1">Uncharacterized protein</fullName>
    </submittedName>
</protein>
<sequence>MGHPIATSLSPDAATCRAVKVEEPSFLDYKEGLRMNWPFKYLSSDILAHNPQTSWHIILKHLGLLNTYPHLSLSFSLSPHPISISPLLAPIRFFLFSTFSTNFLFMNCPRYLEPWFLCKI</sequence>
<evidence type="ECO:0000313" key="1">
    <source>
        <dbReference type="EMBL" id="ONI05386.1"/>
    </source>
</evidence>
<dbReference type="AlphaFoldDB" id="M5WB48"/>
<dbReference type="EMBL" id="CM007655">
    <property type="protein sequence ID" value="ONI05386.1"/>
    <property type="molecule type" value="Genomic_DNA"/>
</dbReference>
<organism evidence="1 2">
    <name type="scientific">Prunus persica</name>
    <name type="common">Peach</name>
    <name type="synonym">Amygdalus persica</name>
    <dbReference type="NCBI Taxonomy" id="3760"/>
    <lineage>
        <taxon>Eukaryota</taxon>
        <taxon>Viridiplantae</taxon>
        <taxon>Streptophyta</taxon>
        <taxon>Embryophyta</taxon>
        <taxon>Tracheophyta</taxon>
        <taxon>Spermatophyta</taxon>
        <taxon>Magnoliopsida</taxon>
        <taxon>eudicotyledons</taxon>
        <taxon>Gunneridae</taxon>
        <taxon>Pentapetalae</taxon>
        <taxon>rosids</taxon>
        <taxon>fabids</taxon>
        <taxon>Rosales</taxon>
        <taxon>Rosaceae</taxon>
        <taxon>Amygdaloideae</taxon>
        <taxon>Amygdaleae</taxon>
        <taxon>Prunus</taxon>
    </lineage>
</organism>
<proteinExistence type="predicted"/>
<dbReference type="Gramene" id="ONI05386">
    <property type="protein sequence ID" value="ONI05386"/>
    <property type="gene ID" value="PRUPE_5G004700"/>
</dbReference>
<reference evidence="1 2" key="1">
    <citation type="journal article" date="2013" name="Nat. Genet.">
        <title>The high-quality draft genome of peach (Prunus persica) identifies unique patterns of genetic diversity, domestication and genome evolution.</title>
        <authorList>
            <consortium name="International Peach Genome Initiative"/>
            <person name="Verde I."/>
            <person name="Abbott A.G."/>
            <person name="Scalabrin S."/>
            <person name="Jung S."/>
            <person name="Shu S."/>
            <person name="Marroni F."/>
            <person name="Zhebentyayeva T."/>
            <person name="Dettori M.T."/>
            <person name="Grimwood J."/>
            <person name="Cattonaro F."/>
            <person name="Zuccolo A."/>
            <person name="Rossini L."/>
            <person name="Jenkins J."/>
            <person name="Vendramin E."/>
            <person name="Meisel L.A."/>
            <person name="Decroocq V."/>
            <person name="Sosinski B."/>
            <person name="Prochnik S."/>
            <person name="Mitros T."/>
            <person name="Policriti A."/>
            <person name="Cipriani G."/>
            <person name="Dondini L."/>
            <person name="Ficklin S."/>
            <person name="Goodstein D.M."/>
            <person name="Xuan P."/>
            <person name="Del Fabbro C."/>
            <person name="Aramini V."/>
            <person name="Copetti D."/>
            <person name="Gonzalez S."/>
            <person name="Horner D.S."/>
            <person name="Falchi R."/>
            <person name="Lucas S."/>
            <person name="Mica E."/>
            <person name="Maldonado J."/>
            <person name="Lazzari B."/>
            <person name="Bielenberg D."/>
            <person name="Pirona R."/>
            <person name="Miculan M."/>
            <person name="Barakat A."/>
            <person name="Testolin R."/>
            <person name="Stella A."/>
            <person name="Tartarini S."/>
            <person name="Tonutti P."/>
            <person name="Arus P."/>
            <person name="Orellana A."/>
            <person name="Wells C."/>
            <person name="Main D."/>
            <person name="Vizzotto G."/>
            <person name="Silva H."/>
            <person name="Salamini F."/>
            <person name="Schmutz J."/>
            <person name="Morgante M."/>
            <person name="Rokhsar D.S."/>
        </authorList>
    </citation>
    <scope>NUCLEOTIDE SEQUENCE [LARGE SCALE GENOMIC DNA]</scope>
    <source>
        <strain evidence="2">cv. Nemared</strain>
    </source>
</reference>
<dbReference type="Proteomes" id="UP000006882">
    <property type="component" value="Chromosome G5"/>
</dbReference>